<dbReference type="PROSITE" id="PS50088">
    <property type="entry name" value="ANK_REPEAT"/>
    <property type="match status" value="2"/>
</dbReference>
<sequence length="400" mass="44558">MSTFNESIEKREASSNENSKKIFDEQVYNDSGFITESCELLSSEQSKEITFGADNTKSQETDMTTKATGKSHSNKDNENYTDSGIVSCSNISSSTLSNSQTKGMHVLLELQPYVPEYMLRSLSGIKRQPHPTLQIEKYFEQDEDGYTKLHIAILHNIEPAIQVLINFAPDESYLNIRTFSGQSALHLAVLLNQSLTIKRLIDAGADVNNRDNRCNSPLHLAVLNEDINSVKIILAAIYPQSKSTTTSSSSLSSELIANLEQWNYDGETCFYVACRLQNIPIMKLLAKHGANINAREGRSGYSALHLAVETHSNDVIKFLCEDCDSIDLDYENYGGFTAFQLSLLTNQEALANYLVKKGATAFYTPESDYDDSDDSDVSTNEFEELEKNQLVNKIAEIAVN</sequence>
<dbReference type="InterPro" id="IPR036770">
    <property type="entry name" value="Ankyrin_rpt-contain_sf"/>
</dbReference>
<accession>A0A9N9S6P4</accession>
<dbReference type="GO" id="GO:0071356">
    <property type="term" value="P:cellular response to tumor necrosis factor"/>
    <property type="evidence" value="ECO:0007669"/>
    <property type="project" value="TreeGrafter"/>
</dbReference>
<keyword evidence="6" id="KW-1185">Reference proteome</keyword>
<reference evidence="5" key="1">
    <citation type="submission" date="2022-01" db="EMBL/GenBank/DDBJ databases">
        <authorList>
            <person name="King R."/>
        </authorList>
    </citation>
    <scope>NUCLEOTIDE SEQUENCE</scope>
</reference>
<organism evidence="5 6">
    <name type="scientific">Chironomus riparius</name>
    <dbReference type="NCBI Taxonomy" id="315576"/>
    <lineage>
        <taxon>Eukaryota</taxon>
        <taxon>Metazoa</taxon>
        <taxon>Ecdysozoa</taxon>
        <taxon>Arthropoda</taxon>
        <taxon>Hexapoda</taxon>
        <taxon>Insecta</taxon>
        <taxon>Pterygota</taxon>
        <taxon>Neoptera</taxon>
        <taxon>Endopterygota</taxon>
        <taxon>Diptera</taxon>
        <taxon>Nematocera</taxon>
        <taxon>Chironomoidea</taxon>
        <taxon>Chironomidae</taxon>
        <taxon>Chironominae</taxon>
        <taxon>Chironomus</taxon>
    </lineage>
</organism>
<feature type="repeat" description="ANK" evidence="3">
    <location>
        <begin position="180"/>
        <end position="212"/>
    </location>
</feature>
<feature type="compositionally biased region" description="Polar residues" evidence="4">
    <location>
        <begin position="53"/>
        <end position="71"/>
    </location>
</feature>
<dbReference type="SMART" id="SM00248">
    <property type="entry name" value="ANK"/>
    <property type="match status" value="6"/>
</dbReference>
<dbReference type="PROSITE" id="PS50297">
    <property type="entry name" value="ANK_REP_REGION"/>
    <property type="match status" value="2"/>
</dbReference>
<evidence type="ECO:0000256" key="1">
    <source>
        <dbReference type="ARBA" id="ARBA00022737"/>
    </source>
</evidence>
<evidence type="ECO:0000256" key="2">
    <source>
        <dbReference type="ARBA" id="ARBA00023043"/>
    </source>
</evidence>
<dbReference type="InterPro" id="IPR051070">
    <property type="entry name" value="NF-kappa-B_inhibitor"/>
</dbReference>
<dbReference type="InterPro" id="IPR002110">
    <property type="entry name" value="Ankyrin_rpt"/>
</dbReference>
<evidence type="ECO:0000313" key="5">
    <source>
        <dbReference type="EMBL" id="CAG9809701.1"/>
    </source>
</evidence>
<feature type="compositionally biased region" description="Basic and acidic residues" evidence="4">
    <location>
        <begin position="7"/>
        <end position="21"/>
    </location>
</feature>
<dbReference type="Gene3D" id="1.25.40.20">
    <property type="entry name" value="Ankyrin repeat-containing domain"/>
    <property type="match status" value="1"/>
</dbReference>
<feature type="repeat" description="ANK" evidence="3">
    <location>
        <begin position="265"/>
        <end position="297"/>
    </location>
</feature>
<gene>
    <name evidence="5" type="ORF">CHIRRI_LOCUS12521</name>
</gene>
<dbReference type="SUPFAM" id="SSF48403">
    <property type="entry name" value="Ankyrin repeat"/>
    <property type="match status" value="1"/>
</dbReference>
<dbReference type="AlphaFoldDB" id="A0A9N9S6P4"/>
<keyword evidence="1" id="KW-0677">Repeat</keyword>
<keyword evidence="2 3" id="KW-0040">ANK repeat</keyword>
<dbReference type="EMBL" id="OU895879">
    <property type="protein sequence ID" value="CAG9809701.1"/>
    <property type="molecule type" value="Genomic_DNA"/>
</dbReference>
<feature type="region of interest" description="Disordered" evidence="4">
    <location>
        <begin position="51"/>
        <end position="80"/>
    </location>
</feature>
<protein>
    <submittedName>
        <fullName evidence="5">Uncharacterized protein</fullName>
    </submittedName>
</protein>
<dbReference type="GO" id="GO:0051059">
    <property type="term" value="F:NF-kappaB binding"/>
    <property type="evidence" value="ECO:0007669"/>
    <property type="project" value="TreeGrafter"/>
</dbReference>
<dbReference type="PANTHER" id="PTHR46680:SF3">
    <property type="entry name" value="NF-KAPPA-B INHIBITOR CACTUS"/>
    <property type="match status" value="1"/>
</dbReference>
<dbReference type="Pfam" id="PF12796">
    <property type="entry name" value="Ank_2"/>
    <property type="match status" value="2"/>
</dbReference>
<evidence type="ECO:0000256" key="4">
    <source>
        <dbReference type="SAM" id="MobiDB-lite"/>
    </source>
</evidence>
<proteinExistence type="predicted"/>
<evidence type="ECO:0000313" key="6">
    <source>
        <dbReference type="Proteomes" id="UP001153620"/>
    </source>
</evidence>
<evidence type="ECO:0000256" key="3">
    <source>
        <dbReference type="PROSITE-ProRule" id="PRU00023"/>
    </source>
</evidence>
<dbReference type="PANTHER" id="PTHR46680">
    <property type="entry name" value="NF-KAPPA-B INHIBITOR ALPHA"/>
    <property type="match status" value="1"/>
</dbReference>
<reference evidence="5" key="2">
    <citation type="submission" date="2022-10" db="EMBL/GenBank/DDBJ databases">
        <authorList>
            <consortium name="ENA_rothamsted_submissions"/>
            <consortium name="culmorum"/>
            <person name="King R."/>
        </authorList>
    </citation>
    <scope>NUCLEOTIDE SEQUENCE</scope>
</reference>
<dbReference type="Proteomes" id="UP001153620">
    <property type="component" value="Chromosome 3"/>
</dbReference>
<dbReference type="GO" id="GO:0005829">
    <property type="term" value="C:cytosol"/>
    <property type="evidence" value="ECO:0007669"/>
    <property type="project" value="TreeGrafter"/>
</dbReference>
<feature type="region of interest" description="Disordered" evidence="4">
    <location>
        <begin position="1"/>
        <end position="21"/>
    </location>
</feature>
<name>A0A9N9S6P4_9DIPT</name>
<dbReference type="OrthoDB" id="20727at2759"/>